<name>A0A812EBV0_ACAPH</name>
<evidence type="ECO:0000256" key="1">
    <source>
        <dbReference type="SAM" id="Phobius"/>
    </source>
</evidence>
<feature type="transmembrane region" description="Helical" evidence="1">
    <location>
        <begin position="250"/>
        <end position="269"/>
    </location>
</feature>
<sequence length="286" mass="32861">MINKLNTQTIHDDNEFDHRGIIVVSFRGQARHKLHPVLSSRKKYRDFYTYYKKEKKAFFSLCHVLLLSYFLSPSHNHLSSFLFCSPPFCFLYSVSLSNPLSISLSFSFFLSSLPIPLSLFLCPSVFLSFYSSPFLPSLCLPSISLFLSLCLSLFHYLSIYLSIYLPHFVYFYSSLFSLPPLSFFVHSICLSLSVARSHSLYLYTFLSFSFLPYYPTLPPPLSLFLSIYLSPSVYILFTSLLFYPPLSFCCSLSLSLSLSLFLSLSVSFFPPFDSPIFSHSHPRGRN</sequence>
<keyword evidence="3" id="KW-1185">Reference proteome</keyword>
<feature type="transmembrane region" description="Helical" evidence="1">
    <location>
        <begin position="169"/>
        <end position="193"/>
    </location>
</feature>
<comment type="caution">
    <text evidence="2">The sequence shown here is derived from an EMBL/GenBank/DDBJ whole genome shotgun (WGS) entry which is preliminary data.</text>
</comment>
<feature type="transmembrane region" description="Helical" evidence="1">
    <location>
        <begin position="57"/>
        <end position="72"/>
    </location>
</feature>
<feature type="transmembrane region" description="Helical" evidence="1">
    <location>
        <begin position="200"/>
        <end position="217"/>
    </location>
</feature>
<keyword evidence="1" id="KW-1133">Transmembrane helix</keyword>
<proteinExistence type="predicted"/>
<feature type="transmembrane region" description="Helical" evidence="1">
    <location>
        <begin position="134"/>
        <end position="157"/>
    </location>
</feature>
<dbReference type="AlphaFoldDB" id="A0A812EBV0"/>
<evidence type="ECO:0000313" key="2">
    <source>
        <dbReference type="EMBL" id="CAE1322145.1"/>
    </source>
</evidence>
<feature type="transmembrane region" description="Helical" evidence="1">
    <location>
        <begin position="100"/>
        <end position="122"/>
    </location>
</feature>
<dbReference type="Proteomes" id="UP000597762">
    <property type="component" value="Unassembled WGS sequence"/>
</dbReference>
<dbReference type="EMBL" id="CAHIKZ030005299">
    <property type="protein sequence ID" value="CAE1322145.1"/>
    <property type="molecule type" value="Genomic_DNA"/>
</dbReference>
<feature type="transmembrane region" description="Helical" evidence="1">
    <location>
        <begin position="223"/>
        <end position="243"/>
    </location>
</feature>
<gene>
    <name evidence="2" type="ORF">SPHA_72157</name>
</gene>
<organism evidence="2 3">
    <name type="scientific">Acanthosepion pharaonis</name>
    <name type="common">Pharaoh cuttlefish</name>
    <name type="synonym">Sepia pharaonis</name>
    <dbReference type="NCBI Taxonomy" id="158019"/>
    <lineage>
        <taxon>Eukaryota</taxon>
        <taxon>Metazoa</taxon>
        <taxon>Spiralia</taxon>
        <taxon>Lophotrochozoa</taxon>
        <taxon>Mollusca</taxon>
        <taxon>Cephalopoda</taxon>
        <taxon>Coleoidea</taxon>
        <taxon>Decapodiformes</taxon>
        <taxon>Sepiida</taxon>
        <taxon>Sepiina</taxon>
        <taxon>Sepiidae</taxon>
        <taxon>Acanthosepion</taxon>
    </lineage>
</organism>
<reference evidence="2" key="1">
    <citation type="submission" date="2021-01" db="EMBL/GenBank/DDBJ databases">
        <authorList>
            <person name="Li R."/>
            <person name="Bekaert M."/>
        </authorList>
    </citation>
    <scope>NUCLEOTIDE SEQUENCE</scope>
    <source>
        <strain evidence="2">Farmed</strain>
    </source>
</reference>
<keyword evidence="1" id="KW-0472">Membrane</keyword>
<protein>
    <submittedName>
        <fullName evidence="2">Uncharacterized protein</fullName>
    </submittedName>
</protein>
<accession>A0A812EBV0</accession>
<keyword evidence="1" id="KW-0812">Transmembrane</keyword>
<evidence type="ECO:0000313" key="3">
    <source>
        <dbReference type="Proteomes" id="UP000597762"/>
    </source>
</evidence>